<evidence type="ECO:0000313" key="2">
    <source>
        <dbReference type="Proteomes" id="UP001458880"/>
    </source>
</evidence>
<gene>
    <name evidence="1" type="ORF">QE152_g38183</name>
</gene>
<evidence type="ECO:0000313" key="1">
    <source>
        <dbReference type="EMBL" id="KAK9685245.1"/>
    </source>
</evidence>
<dbReference type="GO" id="GO:0071897">
    <property type="term" value="P:DNA biosynthetic process"/>
    <property type="evidence" value="ECO:0007669"/>
    <property type="project" value="UniProtKB-ARBA"/>
</dbReference>
<sequence>MGLFVFDYQPFSIVEDKGFKAFVEGLNPSYQLPNRKVLASNYLTAIDTEHRISNIETGVEVGASNTETRGKNEEETEALGKIWTVSTQTTSDTDIMEEIIQLQTENIHLKQLLQKEKEEKKTVERIFTEGQLRKLKSTKQIQWKIEDIASAISFYAGGASSYRLLRKRSYLDGPSLFQCRTEYDTQDLDLAHINDSQTALEIKQLYQNYDPERWQTKNSLITANILVKDQEPVYQRVRGIAKVERLEVRKQMEEWLQHRVIKQSCYASAIVLVRIKNGTLRVCVD</sequence>
<dbReference type="InterPro" id="IPR043502">
    <property type="entry name" value="DNA/RNA_pol_sf"/>
</dbReference>
<dbReference type="Gene3D" id="3.10.10.10">
    <property type="entry name" value="HIV Type 1 Reverse Transcriptase, subunit A, domain 1"/>
    <property type="match status" value="1"/>
</dbReference>
<accession>A0AAW1I8I2</accession>
<organism evidence="1 2">
    <name type="scientific">Popillia japonica</name>
    <name type="common">Japanese beetle</name>
    <dbReference type="NCBI Taxonomy" id="7064"/>
    <lineage>
        <taxon>Eukaryota</taxon>
        <taxon>Metazoa</taxon>
        <taxon>Ecdysozoa</taxon>
        <taxon>Arthropoda</taxon>
        <taxon>Hexapoda</taxon>
        <taxon>Insecta</taxon>
        <taxon>Pterygota</taxon>
        <taxon>Neoptera</taxon>
        <taxon>Endopterygota</taxon>
        <taxon>Coleoptera</taxon>
        <taxon>Polyphaga</taxon>
        <taxon>Scarabaeiformia</taxon>
        <taxon>Scarabaeidae</taxon>
        <taxon>Rutelinae</taxon>
        <taxon>Popillia</taxon>
    </lineage>
</organism>
<name>A0AAW1I8I2_POPJA</name>
<protein>
    <submittedName>
        <fullName evidence="1">Transposase protein</fullName>
    </submittedName>
</protein>
<dbReference type="Proteomes" id="UP001458880">
    <property type="component" value="Unassembled WGS sequence"/>
</dbReference>
<proteinExistence type="predicted"/>
<dbReference type="AlphaFoldDB" id="A0AAW1I8I2"/>
<keyword evidence="2" id="KW-1185">Reference proteome</keyword>
<dbReference type="SUPFAM" id="SSF140996">
    <property type="entry name" value="Hermes dimerisation domain"/>
    <property type="match status" value="1"/>
</dbReference>
<reference evidence="1 2" key="1">
    <citation type="journal article" date="2024" name="BMC Genomics">
        <title>De novo assembly and annotation of Popillia japonica's genome with initial clues to its potential as an invasive pest.</title>
        <authorList>
            <person name="Cucini C."/>
            <person name="Boschi S."/>
            <person name="Funari R."/>
            <person name="Cardaioli E."/>
            <person name="Iannotti N."/>
            <person name="Marturano G."/>
            <person name="Paoli F."/>
            <person name="Bruttini M."/>
            <person name="Carapelli A."/>
            <person name="Frati F."/>
            <person name="Nardi F."/>
        </authorList>
    </citation>
    <scope>NUCLEOTIDE SEQUENCE [LARGE SCALE GENOMIC DNA]</scope>
    <source>
        <strain evidence="1">DMR45628</strain>
    </source>
</reference>
<comment type="caution">
    <text evidence="1">The sequence shown here is derived from an EMBL/GenBank/DDBJ whole genome shotgun (WGS) entry which is preliminary data.</text>
</comment>
<dbReference type="SUPFAM" id="SSF56672">
    <property type="entry name" value="DNA/RNA polymerases"/>
    <property type="match status" value="1"/>
</dbReference>
<dbReference type="EMBL" id="JASPKY010000792">
    <property type="protein sequence ID" value="KAK9685245.1"/>
    <property type="molecule type" value="Genomic_DNA"/>
</dbReference>